<proteinExistence type="predicted"/>
<evidence type="ECO:0000313" key="3">
    <source>
        <dbReference type="Proteomes" id="UP001163846"/>
    </source>
</evidence>
<reference evidence="2" key="1">
    <citation type="submission" date="2022-08" db="EMBL/GenBank/DDBJ databases">
        <authorList>
            <consortium name="DOE Joint Genome Institute"/>
            <person name="Min B."/>
            <person name="Riley R."/>
            <person name="Sierra-Patev S."/>
            <person name="Naranjo-Ortiz M."/>
            <person name="Looney B."/>
            <person name="Konkel Z."/>
            <person name="Slot J.C."/>
            <person name="Sakamoto Y."/>
            <person name="Steenwyk J.L."/>
            <person name="Rokas A."/>
            <person name="Carro J."/>
            <person name="Camarero S."/>
            <person name="Ferreira P."/>
            <person name="Molpeceres G."/>
            <person name="Ruiz-Duenas F.J."/>
            <person name="Serrano A."/>
            <person name="Henrissat B."/>
            <person name="Drula E."/>
            <person name="Hughes K.W."/>
            <person name="Mata J.L."/>
            <person name="Ishikawa N.K."/>
            <person name="Vargas-Isla R."/>
            <person name="Ushijima S."/>
            <person name="Smith C.A."/>
            <person name="Ahrendt S."/>
            <person name="Andreopoulos W."/>
            <person name="He G."/>
            <person name="Labutti K."/>
            <person name="Lipzen A."/>
            <person name="Ng V."/>
            <person name="Sandor L."/>
            <person name="Barry K."/>
            <person name="Martinez A.T."/>
            <person name="Xiao Y."/>
            <person name="Gibbons J.G."/>
            <person name="Terashima K."/>
            <person name="Hibbett D.S."/>
            <person name="Grigoriev I.V."/>
        </authorList>
    </citation>
    <scope>NUCLEOTIDE SEQUENCE</scope>
    <source>
        <strain evidence="2">TFB9207</strain>
    </source>
</reference>
<organism evidence="2 3">
    <name type="scientific">Lentinula raphanica</name>
    <dbReference type="NCBI Taxonomy" id="153919"/>
    <lineage>
        <taxon>Eukaryota</taxon>
        <taxon>Fungi</taxon>
        <taxon>Dikarya</taxon>
        <taxon>Basidiomycota</taxon>
        <taxon>Agaricomycotina</taxon>
        <taxon>Agaricomycetes</taxon>
        <taxon>Agaricomycetidae</taxon>
        <taxon>Agaricales</taxon>
        <taxon>Marasmiineae</taxon>
        <taxon>Omphalotaceae</taxon>
        <taxon>Lentinula</taxon>
    </lineage>
</organism>
<feature type="compositionally biased region" description="Low complexity" evidence="1">
    <location>
        <begin position="54"/>
        <end position="67"/>
    </location>
</feature>
<gene>
    <name evidence="2" type="ORF">F5878DRAFT_616221</name>
</gene>
<feature type="region of interest" description="Disordered" evidence="1">
    <location>
        <begin position="54"/>
        <end position="86"/>
    </location>
</feature>
<evidence type="ECO:0000313" key="2">
    <source>
        <dbReference type="EMBL" id="KAJ3839501.1"/>
    </source>
</evidence>
<dbReference type="Proteomes" id="UP001163846">
    <property type="component" value="Unassembled WGS sequence"/>
</dbReference>
<accession>A0AA38PB66</accession>
<sequence>MALFFPSYAPRALCTRLLIFTSCLTLLLFLYTLSYSSSSSSFSLSSLRSSFSSSSSSSWDSWSSSSTNNEPFDSSKSCTPSEYSSGQWMYAPRTTNRSRLEDPRRDTLEFAGFQGCASSREFLWHLASDNEAQWDRFPRVSSWKWDLSETSCAQTDPSSQSGSGMRDLEDEKNKRQLVTDLVQKGGWLVLGDSITEGHFFSISCLLYPHVVATPDYVKNHYFDRAWPQNLYLNPDSPLVTENQLSYPAGFNMTETPLVTFRRIDLLLSLDELRDLHHQKHSEPTDFTLFSEEAIWTMSPSEYISDIFLSPLPQANYANLIVSTAGHWTTTMFGGYSNETDKEGVQHHGEGIDGLIAFFGEAMAYWADFVQKALNNDENGVVLADGTRLRRQAMVRAYLPGHEDCHDHRDPWKEIEPMKWNWYNWGSIWKFNEVFETLLTDSKYPDIHFLAIDRPARLRPDAHATGDCLHIMAGAGVLEGWTEYIWHYVTYLTRERRKM</sequence>
<evidence type="ECO:0000256" key="1">
    <source>
        <dbReference type="SAM" id="MobiDB-lite"/>
    </source>
</evidence>
<protein>
    <submittedName>
        <fullName evidence="2">Uncharacterized protein</fullName>
    </submittedName>
</protein>
<dbReference type="AlphaFoldDB" id="A0AA38PB66"/>
<keyword evidence="3" id="KW-1185">Reference proteome</keyword>
<dbReference type="EMBL" id="MU806124">
    <property type="protein sequence ID" value="KAJ3839501.1"/>
    <property type="molecule type" value="Genomic_DNA"/>
</dbReference>
<comment type="caution">
    <text evidence="2">The sequence shown here is derived from an EMBL/GenBank/DDBJ whole genome shotgun (WGS) entry which is preliminary data.</text>
</comment>
<feature type="compositionally biased region" description="Polar residues" evidence="1">
    <location>
        <begin position="68"/>
        <end position="86"/>
    </location>
</feature>
<feature type="region of interest" description="Disordered" evidence="1">
    <location>
        <begin position="151"/>
        <end position="170"/>
    </location>
</feature>
<feature type="compositionally biased region" description="Polar residues" evidence="1">
    <location>
        <begin position="151"/>
        <end position="163"/>
    </location>
</feature>
<name>A0AA38PB66_9AGAR</name>